<name>A0A0D2CVH8_9EURO</name>
<reference evidence="3 4" key="1">
    <citation type="submission" date="2015-01" db="EMBL/GenBank/DDBJ databases">
        <title>The Genome Sequence of Cladophialophora immunda CBS83496.</title>
        <authorList>
            <consortium name="The Broad Institute Genomics Platform"/>
            <person name="Cuomo C."/>
            <person name="de Hoog S."/>
            <person name="Gorbushina A."/>
            <person name="Stielow B."/>
            <person name="Teixiera M."/>
            <person name="Abouelleil A."/>
            <person name="Chapman S.B."/>
            <person name="Priest M."/>
            <person name="Young S.K."/>
            <person name="Wortman J."/>
            <person name="Nusbaum C."/>
            <person name="Birren B."/>
        </authorList>
    </citation>
    <scope>NUCLEOTIDE SEQUENCE [LARGE SCALE GENOMIC DNA]</scope>
    <source>
        <strain evidence="3 4">CBS 83496</strain>
    </source>
</reference>
<dbReference type="VEuPathDB" id="FungiDB:PV07_00690"/>
<dbReference type="NCBIfam" id="NF005559">
    <property type="entry name" value="PRK07231.1"/>
    <property type="match status" value="1"/>
</dbReference>
<keyword evidence="2" id="KW-0560">Oxidoreductase</keyword>
<evidence type="ECO:0000313" key="4">
    <source>
        <dbReference type="Proteomes" id="UP000054466"/>
    </source>
</evidence>
<gene>
    <name evidence="3" type="ORF">PV07_00690</name>
</gene>
<dbReference type="STRING" id="569365.A0A0D2CVH8"/>
<dbReference type="PRINTS" id="PR00080">
    <property type="entry name" value="SDRFAMILY"/>
</dbReference>
<dbReference type="Gene3D" id="3.40.50.720">
    <property type="entry name" value="NAD(P)-binding Rossmann-like Domain"/>
    <property type="match status" value="1"/>
</dbReference>
<dbReference type="AlphaFoldDB" id="A0A0D2CVH8"/>
<dbReference type="RefSeq" id="XP_016254091.1">
    <property type="nucleotide sequence ID" value="XM_016387163.1"/>
</dbReference>
<dbReference type="Proteomes" id="UP000054466">
    <property type="component" value="Unassembled WGS sequence"/>
</dbReference>
<dbReference type="OrthoDB" id="294295at2759"/>
<proteinExistence type="predicted"/>
<dbReference type="GO" id="GO:0016491">
    <property type="term" value="F:oxidoreductase activity"/>
    <property type="evidence" value="ECO:0007669"/>
    <property type="project" value="UniProtKB-KW"/>
</dbReference>
<dbReference type="HOGENOM" id="CLU_010194_1_0_1"/>
<dbReference type="EMBL" id="KN847040">
    <property type="protein sequence ID" value="KIW33875.1"/>
    <property type="molecule type" value="Genomic_DNA"/>
</dbReference>
<evidence type="ECO:0000313" key="3">
    <source>
        <dbReference type="EMBL" id="KIW33875.1"/>
    </source>
</evidence>
<dbReference type="FunFam" id="3.40.50.720:FF:000084">
    <property type="entry name" value="Short-chain dehydrogenase reductase"/>
    <property type="match status" value="1"/>
</dbReference>
<accession>A0A0D2CVH8</accession>
<keyword evidence="1" id="KW-0521">NADP</keyword>
<dbReference type="PANTHER" id="PTHR43639">
    <property type="entry name" value="OXIDOREDUCTASE, SHORT-CHAIN DEHYDROGENASE/REDUCTASE FAMILY (AFU_ORTHOLOGUE AFUA_5G02870)"/>
    <property type="match status" value="1"/>
</dbReference>
<evidence type="ECO:0000256" key="2">
    <source>
        <dbReference type="ARBA" id="ARBA00023002"/>
    </source>
</evidence>
<sequence>MAEFPGKLSGKVALITGGGSGFGAGIVAKFISEGARVVIVDVDETLAQKQAQKYPPGSVVAIGGDVSLEKDWASALNAALATFGVLDVVVNNAGVLHKAQPSTDISEAEYDRIMTINVKQLLWTTKVVVPYFTKHQRPGTFINISSISGLRPRPNLVWYAASKGAVNAATKGLAIEFAKRNLRFNAILPAVGDTSMTPLFLGHDNNPEANERMISSIPLGRLCQPFDVAGAASYLASDDASFLTGVCLEVDGGRGI</sequence>
<dbReference type="PANTHER" id="PTHR43639:SF5">
    <property type="entry name" value="OXIDOREDUCTASE, SHORT-CHAIN DEHYDROGENASE_REDUCTASE FAMILY (AFU_ORTHOLOGUE AFUA_6G09140)"/>
    <property type="match status" value="1"/>
</dbReference>
<evidence type="ECO:0000256" key="1">
    <source>
        <dbReference type="ARBA" id="ARBA00022857"/>
    </source>
</evidence>
<dbReference type="SUPFAM" id="SSF51735">
    <property type="entry name" value="NAD(P)-binding Rossmann-fold domains"/>
    <property type="match status" value="1"/>
</dbReference>
<protein>
    <submittedName>
        <fullName evidence="3">Uncharacterized protein</fullName>
    </submittedName>
</protein>
<dbReference type="GeneID" id="27339884"/>
<dbReference type="PRINTS" id="PR00081">
    <property type="entry name" value="GDHRDH"/>
</dbReference>
<keyword evidence="4" id="KW-1185">Reference proteome</keyword>
<dbReference type="Pfam" id="PF13561">
    <property type="entry name" value="adh_short_C2"/>
    <property type="match status" value="1"/>
</dbReference>
<dbReference type="InterPro" id="IPR036291">
    <property type="entry name" value="NAD(P)-bd_dom_sf"/>
</dbReference>
<dbReference type="InterPro" id="IPR002347">
    <property type="entry name" value="SDR_fam"/>
</dbReference>
<organism evidence="3 4">
    <name type="scientific">Cladophialophora immunda</name>
    <dbReference type="NCBI Taxonomy" id="569365"/>
    <lineage>
        <taxon>Eukaryota</taxon>
        <taxon>Fungi</taxon>
        <taxon>Dikarya</taxon>
        <taxon>Ascomycota</taxon>
        <taxon>Pezizomycotina</taxon>
        <taxon>Eurotiomycetes</taxon>
        <taxon>Chaetothyriomycetidae</taxon>
        <taxon>Chaetothyriales</taxon>
        <taxon>Herpotrichiellaceae</taxon>
        <taxon>Cladophialophora</taxon>
    </lineage>
</organism>